<keyword evidence="9" id="KW-0444">Lipid biosynthesis</keyword>
<keyword evidence="8" id="KW-1003">Cell membrane</keyword>
<keyword evidence="13 19" id="KW-1133">Transmembrane helix</keyword>
<accession>A0ABR6I0Q3</accession>
<feature type="transmembrane region" description="Helical" evidence="19">
    <location>
        <begin position="160"/>
        <end position="180"/>
    </location>
</feature>
<evidence type="ECO:0000256" key="19">
    <source>
        <dbReference type="SAM" id="Phobius"/>
    </source>
</evidence>
<comment type="pathway">
    <text evidence="4">Lipid metabolism.</text>
</comment>
<keyword evidence="12 18" id="KW-0548">Nucleotidyltransferase</keyword>
<evidence type="ECO:0000256" key="14">
    <source>
        <dbReference type="ARBA" id="ARBA00023098"/>
    </source>
</evidence>
<dbReference type="PANTHER" id="PTHR46382:SF1">
    <property type="entry name" value="PHOSPHATIDATE CYTIDYLYLTRANSFERASE"/>
    <property type="match status" value="1"/>
</dbReference>
<evidence type="ECO:0000256" key="13">
    <source>
        <dbReference type="ARBA" id="ARBA00022989"/>
    </source>
</evidence>
<organism evidence="20 21">
    <name type="scientific">Erythrobacter ramosus</name>
    <dbReference type="NCBI Taxonomy" id="35811"/>
    <lineage>
        <taxon>Bacteria</taxon>
        <taxon>Pseudomonadati</taxon>
        <taxon>Pseudomonadota</taxon>
        <taxon>Alphaproteobacteria</taxon>
        <taxon>Sphingomonadales</taxon>
        <taxon>Erythrobacteraceae</taxon>
        <taxon>Erythrobacter/Porphyrobacter group</taxon>
        <taxon>Erythrobacter</taxon>
    </lineage>
</organism>
<evidence type="ECO:0000256" key="5">
    <source>
        <dbReference type="ARBA" id="ARBA00010185"/>
    </source>
</evidence>
<dbReference type="PROSITE" id="PS01315">
    <property type="entry name" value="CDS"/>
    <property type="match status" value="1"/>
</dbReference>
<keyword evidence="10 18" id="KW-0808">Transferase</keyword>
<protein>
    <recommendedName>
        <fullName evidence="7 18">Phosphatidate cytidylyltransferase</fullName>
        <ecNumber evidence="6 18">2.7.7.41</ecNumber>
    </recommendedName>
</protein>
<evidence type="ECO:0000313" key="20">
    <source>
        <dbReference type="EMBL" id="MBB3776402.1"/>
    </source>
</evidence>
<evidence type="ECO:0000256" key="18">
    <source>
        <dbReference type="RuleBase" id="RU003938"/>
    </source>
</evidence>
<evidence type="ECO:0000256" key="4">
    <source>
        <dbReference type="ARBA" id="ARBA00005189"/>
    </source>
</evidence>
<keyword evidence="11 18" id="KW-0812">Transmembrane</keyword>
<proteinExistence type="inferred from homology"/>
<feature type="transmembrane region" description="Helical" evidence="19">
    <location>
        <begin position="192"/>
        <end position="212"/>
    </location>
</feature>
<feature type="transmembrane region" description="Helical" evidence="19">
    <location>
        <begin position="244"/>
        <end position="262"/>
    </location>
</feature>
<evidence type="ECO:0000256" key="16">
    <source>
        <dbReference type="ARBA" id="ARBA00023209"/>
    </source>
</evidence>
<evidence type="ECO:0000256" key="11">
    <source>
        <dbReference type="ARBA" id="ARBA00022692"/>
    </source>
</evidence>
<evidence type="ECO:0000256" key="15">
    <source>
        <dbReference type="ARBA" id="ARBA00023136"/>
    </source>
</evidence>
<dbReference type="InterPro" id="IPR000374">
    <property type="entry name" value="PC_trans"/>
</dbReference>
<feature type="transmembrane region" description="Helical" evidence="19">
    <location>
        <begin position="76"/>
        <end position="98"/>
    </location>
</feature>
<feature type="transmembrane region" description="Helical" evidence="19">
    <location>
        <begin position="31"/>
        <end position="64"/>
    </location>
</feature>
<keyword evidence="15 19" id="KW-0472">Membrane</keyword>
<dbReference type="EMBL" id="JACICE010000002">
    <property type="protein sequence ID" value="MBB3776402.1"/>
    <property type="molecule type" value="Genomic_DNA"/>
</dbReference>
<comment type="catalytic activity">
    <reaction evidence="1 18">
        <text>a 1,2-diacyl-sn-glycero-3-phosphate + CTP + H(+) = a CDP-1,2-diacyl-sn-glycerol + diphosphate</text>
        <dbReference type="Rhea" id="RHEA:16229"/>
        <dbReference type="ChEBI" id="CHEBI:15378"/>
        <dbReference type="ChEBI" id="CHEBI:33019"/>
        <dbReference type="ChEBI" id="CHEBI:37563"/>
        <dbReference type="ChEBI" id="CHEBI:58332"/>
        <dbReference type="ChEBI" id="CHEBI:58608"/>
        <dbReference type="EC" id="2.7.7.41"/>
    </reaction>
</comment>
<keyword evidence="21" id="KW-1185">Reference proteome</keyword>
<dbReference type="Pfam" id="PF01148">
    <property type="entry name" value="CTP_transf_1"/>
    <property type="match status" value="1"/>
</dbReference>
<feature type="transmembrane region" description="Helical" evidence="19">
    <location>
        <begin position="118"/>
        <end position="140"/>
    </location>
</feature>
<dbReference type="PANTHER" id="PTHR46382">
    <property type="entry name" value="PHOSPHATIDATE CYTIDYLYLTRANSFERASE"/>
    <property type="match status" value="1"/>
</dbReference>
<evidence type="ECO:0000256" key="17">
    <source>
        <dbReference type="ARBA" id="ARBA00023264"/>
    </source>
</evidence>
<evidence type="ECO:0000313" key="21">
    <source>
        <dbReference type="Proteomes" id="UP000548685"/>
    </source>
</evidence>
<comment type="similarity">
    <text evidence="5 18">Belongs to the CDS family.</text>
</comment>
<comment type="caution">
    <text evidence="20">The sequence shown here is derived from an EMBL/GenBank/DDBJ whole genome shotgun (WGS) entry which is preliminary data.</text>
</comment>
<dbReference type="Proteomes" id="UP000548685">
    <property type="component" value="Unassembled WGS sequence"/>
</dbReference>
<comment type="pathway">
    <text evidence="3 18">Phospholipid metabolism; CDP-diacylglycerol biosynthesis; CDP-diacylglycerol from sn-glycerol 3-phosphate: step 3/3.</text>
</comment>
<evidence type="ECO:0000256" key="10">
    <source>
        <dbReference type="ARBA" id="ARBA00022679"/>
    </source>
</evidence>
<evidence type="ECO:0000256" key="12">
    <source>
        <dbReference type="ARBA" id="ARBA00022695"/>
    </source>
</evidence>
<gene>
    <name evidence="20" type="ORF">FHS52_002371</name>
</gene>
<evidence type="ECO:0000256" key="8">
    <source>
        <dbReference type="ARBA" id="ARBA00022475"/>
    </source>
</evidence>
<reference evidence="20 21" key="1">
    <citation type="submission" date="2020-08" db="EMBL/GenBank/DDBJ databases">
        <title>Genomic Encyclopedia of Type Strains, Phase IV (KMG-IV): sequencing the most valuable type-strain genomes for metagenomic binning, comparative biology and taxonomic classification.</title>
        <authorList>
            <person name="Goeker M."/>
        </authorList>
    </citation>
    <scope>NUCLEOTIDE SEQUENCE [LARGE SCALE GENOMIC DNA]</scope>
    <source>
        <strain evidence="20 21">DSM 8510</strain>
    </source>
</reference>
<name>A0ABR6I0Q3_9SPHN</name>
<evidence type="ECO:0000256" key="1">
    <source>
        <dbReference type="ARBA" id="ARBA00001698"/>
    </source>
</evidence>
<evidence type="ECO:0000256" key="2">
    <source>
        <dbReference type="ARBA" id="ARBA00004651"/>
    </source>
</evidence>
<sequence>MTLPGGSGVMADGEARVRDTKAGVTDLPVRLASAIVMLVLAGGALWLGGWFWTAFVALVACGVLWEWNKLIGRFRLAGLGETLWFFGGVVYVGGATLAMEIVRNGLTHVFPDSPIRGYGPLEVLLVFLLPIVAVDVGAYFAGRAIGGPKIAPRISPAKTWAGLFGGALLAGLVGIAVELADIGPAAVPGFNWISIAGAVFGGLLIAVIAQSGDFFESWMKRRAGVKDSGSLIPGHGGLFDRLDGFVAVFFVLFVIATATTLLG</sequence>
<dbReference type="EC" id="2.7.7.41" evidence="6 18"/>
<keyword evidence="14" id="KW-0443">Lipid metabolism</keyword>
<evidence type="ECO:0000256" key="9">
    <source>
        <dbReference type="ARBA" id="ARBA00022516"/>
    </source>
</evidence>
<keyword evidence="16" id="KW-0594">Phospholipid biosynthesis</keyword>
<evidence type="ECO:0000256" key="6">
    <source>
        <dbReference type="ARBA" id="ARBA00012487"/>
    </source>
</evidence>
<keyword evidence="17" id="KW-1208">Phospholipid metabolism</keyword>
<dbReference type="GO" id="GO:0004605">
    <property type="term" value="F:phosphatidate cytidylyltransferase activity"/>
    <property type="evidence" value="ECO:0007669"/>
    <property type="project" value="UniProtKB-EC"/>
</dbReference>
<comment type="subcellular location">
    <subcellularLocation>
        <location evidence="2">Cell membrane</location>
        <topology evidence="2">Multi-pass membrane protein</topology>
    </subcellularLocation>
</comment>
<evidence type="ECO:0000256" key="7">
    <source>
        <dbReference type="ARBA" id="ARBA00019373"/>
    </source>
</evidence>
<evidence type="ECO:0000256" key="3">
    <source>
        <dbReference type="ARBA" id="ARBA00005119"/>
    </source>
</evidence>